<feature type="transmembrane region" description="Helical" evidence="10">
    <location>
        <begin position="53"/>
        <end position="74"/>
    </location>
</feature>
<dbReference type="RefSeq" id="WP_093029425.1">
    <property type="nucleotide sequence ID" value="NZ_FMZV01000004.1"/>
</dbReference>
<dbReference type="SUPFAM" id="SSF81343">
    <property type="entry name" value="Fumarate reductase respiratory complex transmembrane subunits"/>
    <property type="match status" value="1"/>
</dbReference>
<evidence type="ECO:0000256" key="6">
    <source>
        <dbReference type="ARBA" id="ARBA00022723"/>
    </source>
</evidence>
<dbReference type="EMBL" id="FMZV01000004">
    <property type="protein sequence ID" value="SDC94082.1"/>
    <property type="molecule type" value="Genomic_DNA"/>
</dbReference>
<reference evidence="12" key="1">
    <citation type="submission" date="2016-10" db="EMBL/GenBank/DDBJ databases">
        <authorList>
            <person name="Varghese N."/>
            <person name="Submissions S."/>
        </authorList>
    </citation>
    <scope>NUCLEOTIDE SEQUENCE [LARGE SCALE GENOMIC DNA]</scope>
    <source>
        <strain evidence="12">CGMCC 1.9108</strain>
    </source>
</reference>
<comment type="subcellular location">
    <subcellularLocation>
        <location evidence="3">Membrane</location>
    </subcellularLocation>
</comment>
<comment type="function">
    <text evidence="2">Membrane-anchoring subunit of succinate dehydrogenase (SDH).</text>
</comment>
<gene>
    <name evidence="11" type="ORF">SAMN04488239_104187</name>
</gene>
<dbReference type="InterPro" id="IPR000701">
    <property type="entry name" value="SuccDH_FuR_B_TM-su"/>
</dbReference>
<accession>A0A1G6QNW9</accession>
<organism evidence="11 12">
    <name type="scientific">Ruegeria marina</name>
    <dbReference type="NCBI Taxonomy" id="639004"/>
    <lineage>
        <taxon>Bacteria</taxon>
        <taxon>Pseudomonadati</taxon>
        <taxon>Pseudomonadota</taxon>
        <taxon>Alphaproteobacteria</taxon>
        <taxon>Rhodobacterales</taxon>
        <taxon>Roseobacteraceae</taxon>
        <taxon>Ruegeria</taxon>
    </lineage>
</organism>
<evidence type="ECO:0000256" key="3">
    <source>
        <dbReference type="ARBA" id="ARBA00004370"/>
    </source>
</evidence>
<keyword evidence="5 10" id="KW-0812">Transmembrane</keyword>
<dbReference type="InterPro" id="IPR034804">
    <property type="entry name" value="SQR/QFR_C/D"/>
</dbReference>
<dbReference type="STRING" id="639004.SAMN04488239_104187"/>
<keyword evidence="6" id="KW-0479">Metal-binding</keyword>
<evidence type="ECO:0000313" key="11">
    <source>
        <dbReference type="EMBL" id="SDC94082.1"/>
    </source>
</evidence>
<dbReference type="Pfam" id="PF01127">
    <property type="entry name" value="Sdh_cyt"/>
    <property type="match status" value="1"/>
</dbReference>
<evidence type="ECO:0000256" key="2">
    <source>
        <dbReference type="ARBA" id="ARBA00004050"/>
    </source>
</evidence>
<keyword evidence="12" id="KW-1185">Reference proteome</keyword>
<dbReference type="Proteomes" id="UP000199628">
    <property type="component" value="Unassembled WGS sequence"/>
</dbReference>
<comment type="cofactor">
    <cofactor evidence="1">
        <name>heme</name>
        <dbReference type="ChEBI" id="CHEBI:30413"/>
    </cofactor>
</comment>
<keyword evidence="8" id="KW-0408">Iron</keyword>
<evidence type="ECO:0000256" key="8">
    <source>
        <dbReference type="ARBA" id="ARBA00023004"/>
    </source>
</evidence>
<protein>
    <submittedName>
        <fullName evidence="11">Fumarate reductase subunit C</fullName>
    </submittedName>
</protein>
<feature type="transmembrane region" description="Helical" evidence="10">
    <location>
        <begin position="12"/>
        <end position="33"/>
    </location>
</feature>
<feature type="transmembrane region" description="Helical" evidence="10">
    <location>
        <begin position="86"/>
        <end position="110"/>
    </location>
</feature>
<dbReference type="OrthoDB" id="5787321at2"/>
<evidence type="ECO:0000256" key="9">
    <source>
        <dbReference type="ARBA" id="ARBA00023136"/>
    </source>
</evidence>
<dbReference type="GO" id="GO:0046872">
    <property type="term" value="F:metal ion binding"/>
    <property type="evidence" value="ECO:0007669"/>
    <property type="project" value="UniProtKB-KW"/>
</dbReference>
<dbReference type="GO" id="GO:0016020">
    <property type="term" value="C:membrane"/>
    <property type="evidence" value="ECO:0007669"/>
    <property type="project" value="UniProtKB-SubCell"/>
</dbReference>
<dbReference type="AlphaFoldDB" id="A0A1G6QNW9"/>
<proteinExistence type="predicted"/>
<evidence type="ECO:0000256" key="7">
    <source>
        <dbReference type="ARBA" id="ARBA00022989"/>
    </source>
</evidence>
<evidence type="ECO:0000313" key="12">
    <source>
        <dbReference type="Proteomes" id="UP000199628"/>
    </source>
</evidence>
<sequence>MPDMRLYLLQRITAVLMAPFVLLHPGVMVRAIHGGPSAAEILSRTHGSDLWFLFYRGFVLIAGFHGAIGLRVILPEWLGLRGGALVLPPLVIAALLIATGLHAVVAVTGVRS</sequence>
<evidence type="ECO:0000256" key="5">
    <source>
        <dbReference type="ARBA" id="ARBA00022692"/>
    </source>
</evidence>
<dbReference type="Gene3D" id="1.20.1300.10">
    <property type="entry name" value="Fumarate reductase/succinate dehydrogenase, transmembrane subunit"/>
    <property type="match status" value="1"/>
</dbReference>
<keyword evidence="9 10" id="KW-0472">Membrane</keyword>
<keyword evidence="7 10" id="KW-1133">Transmembrane helix</keyword>
<evidence type="ECO:0000256" key="1">
    <source>
        <dbReference type="ARBA" id="ARBA00001971"/>
    </source>
</evidence>
<name>A0A1G6QNW9_9RHOB</name>
<evidence type="ECO:0000256" key="10">
    <source>
        <dbReference type="SAM" id="Phobius"/>
    </source>
</evidence>
<keyword evidence="4" id="KW-0349">Heme</keyword>
<evidence type="ECO:0000256" key="4">
    <source>
        <dbReference type="ARBA" id="ARBA00022617"/>
    </source>
</evidence>